<sequence length="105" mass="12457">MRRPSTVCAPPKTGGTVRNAARRAAWRTRRRLPRRRRTRLRRSRRRCRRSRLEERCLHGQPLPRRSLRPCRWFRLLPRRQCPLLLRQAAACAASTRSAGPRARPD</sequence>
<proteinExistence type="predicted"/>
<evidence type="ECO:0000313" key="3">
    <source>
        <dbReference type="Proteomes" id="UP000249260"/>
    </source>
</evidence>
<evidence type="ECO:0000256" key="1">
    <source>
        <dbReference type="SAM" id="MobiDB-lite"/>
    </source>
</evidence>
<dbReference type="AlphaFoldDB" id="A0A328U078"/>
<name>A0A328U078_9BACL</name>
<comment type="caution">
    <text evidence="2">The sequence shown here is derived from an EMBL/GenBank/DDBJ whole genome shotgun (WGS) entry which is preliminary data.</text>
</comment>
<dbReference type="EMBL" id="QLUW01000004">
    <property type="protein sequence ID" value="RAP74851.1"/>
    <property type="molecule type" value="Genomic_DNA"/>
</dbReference>
<accession>A0A328U078</accession>
<gene>
    <name evidence="2" type="ORF">DL346_20185</name>
</gene>
<keyword evidence="3" id="KW-1185">Reference proteome</keyword>
<feature type="region of interest" description="Disordered" evidence="1">
    <location>
        <begin position="1"/>
        <end position="44"/>
    </location>
</feature>
<evidence type="ECO:0000313" key="2">
    <source>
        <dbReference type="EMBL" id="RAP74851.1"/>
    </source>
</evidence>
<organism evidence="2 3">
    <name type="scientific">Paenibacillus montanisoli</name>
    <dbReference type="NCBI Taxonomy" id="2081970"/>
    <lineage>
        <taxon>Bacteria</taxon>
        <taxon>Bacillati</taxon>
        <taxon>Bacillota</taxon>
        <taxon>Bacilli</taxon>
        <taxon>Bacillales</taxon>
        <taxon>Paenibacillaceae</taxon>
        <taxon>Paenibacillus</taxon>
    </lineage>
</organism>
<reference evidence="2 3" key="1">
    <citation type="submission" date="2018-06" db="EMBL/GenBank/DDBJ databases">
        <title>Paenibacillus montanisoli sp. nov., isolated from mountain area soil.</title>
        <authorList>
            <person name="Wu M."/>
        </authorList>
    </citation>
    <scope>NUCLEOTIDE SEQUENCE [LARGE SCALE GENOMIC DNA]</scope>
    <source>
        <strain evidence="2 3">RA17</strain>
    </source>
</reference>
<dbReference type="Proteomes" id="UP000249260">
    <property type="component" value="Unassembled WGS sequence"/>
</dbReference>
<feature type="compositionally biased region" description="Basic residues" evidence="1">
    <location>
        <begin position="20"/>
        <end position="44"/>
    </location>
</feature>
<protein>
    <submittedName>
        <fullName evidence="2">Uncharacterized protein</fullName>
    </submittedName>
</protein>